<keyword evidence="3" id="KW-0699">rRNA-binding</keyword>
<dbReference type="Gene3D" id="1.10.40.50">
    <property type="entry name" value="Probable gtpase engc, domain 3"/>
    <property type="match status" value="1"/>
</dbReference>
<evidence type="ECO:0000256" key="3">
    <source>
        <dbReference type="HAMAP-Rule" id="MF_01820"/>
    </source>
</evidence>
<feature type="binding site" evidence="3">
    <location>
        <position position="308"/>
    </location>
    <ligand>
        <name>Zn(2+)</name>
        <dbReference type="ChEBI" id="CHEBI:29105"/>
    </ligand>
</feature>
<dbReference type="AlphaFoldDB" id="A0A1V4ABJ5"/>
<keyword evidence="8" id="KW-1185">Reference proteome</keyword>
<gene>
    <name evidence="3" type="primary">rsgA</name>
    <name evidence="7" type="ORF">B1H18_07745</name>
</gene>
<dbReference type="EC" id="3.6.1.-" evidence="3"/>
<dbReference type="Proteomes" id="UP000190539">
    <property type="component" value="Unassembled WGS sequence"/>
</dbReference>
<dbReference type="InterPro" id="IPR004881">
    <property type="entry name" value="Ribosome_biogen_GTPase_RsgA"/>
</dbReference>
<dbReference type="PROSITE" id="PS51721">
    <property type="entry name" value="G_CP"/>
    <property type="match status" value="1"/>
</dbReference>
<name>A0A1V4ABJ5_9ACTN</name>
<comment type="cofactor">
    <cofactor evidence="3">
        <name>Zn(2+)</name>
        <dbReference type="ChEBI" id="CHEBI:29105"/>
    </cofactor>
    <text evidence="3">Binds 1 zinc ion per subunit.</text>
</comment>
<dbReference type="EMBL" id="MVFC01000004">
    <property type="protein sequence ID" value="OON81246.1"/>
    <property type="molecule type" value="Genomic_DNA"/>
</dbReference>
<evidence type="ECO:0000256" key="1">
    <source>
        <dbReference type="ARBA" id="ARBA00022741"/>
    </source>
</evidence>
<dbReference type="STRING" id="83656.B1H18_07745"/>
<reference evidence="7 8" key="1">
    <citation type="submission" date="2017-02" db="EMBL/GenBank/DDBJ databases">
        <title>Draft Genome Sequence of Streptomyces tsukubaensis F601, a Producer of the immunosuppressant tacrolimus FK506.</title>
        <authorList>
            <person name="Zong G."/>
            <person name="Zhong C."/>
            <person name="Fu J."/>
            <person name="Qin R."/>
            <person name="Cao G."/>
        </authorList>
    </citation>
    <scope>NUCLEOTIDE SEQUENCE [LARGE SCALE GENOMIC DNA]</scope>
    <source>
        <strain evidence="7 8">F601</strain>
    </source>
</reference>
<feature type="binding site" evidence="3">
    <location>
        <position position="301"/>
    </location>
    <ligand>
        <name>Zn(2+)</name>
        <dbReference type="ChEBI" id="CHEBI:29105"/>
    </ligand>
</feature>
<dbReference type="InterPro" id="IPR027417">
    <property type="entry name" value="P-loop_NTPase"/>
</dbReference>
<evidence type="ECO:0000256" key="4">
    <source>
        <dbReference type="SAM" id="MobiDB-lite"/>
    </source>
</evidence>
<feature type="domain" description="CP-type G" evidence="6">
    <location>
        <begin position="99"/>
        <end position="273"/>
    </location>
</feature>
<dbReference type="RefSeq" id="WP_077966089.1">
    <property type="nucleotide sequence ID" value="NZ_CP045178.1"/>
</dbReference>
<dbReference type="GO" id="GO:0005525">
    <property type="term" value="F:GTP binding"/>
    <property type="evidence" value="ECO:0007669"/>
    <property type="project" value="UniProtKB-UniRule"/>
</dbReference>
<keyword evidence="3" id="KW-0378">Hydrolase</keyword>
<comment type="subcellular location">
    <subcellularLocation>
        <location evidence="3">Cytoplasm</location>
    </subcellularLocation>
</comment>
<keyword evidence="3" id="KW-0694">RNA-binding</keyword>
<evidence type="ECO:0000259" key="6">
    <source>
        <dbReference type="PROSITE" id="PS51721"/>
    </source>
</evidence>
<keyword evidence="3" id="KW-0690">Ribosome biogenesis</keyword>
<dbReference type="GO" id="GO:0005737">
    <property type="term" value="C:cytoplasm"/>
    <property type="evidence" value="ECO:0007669"/>
    <property type="project" value="UniProtKB-SubCell"/>
</dbReference>
<feature type="binding site" evidence="3">
    <location>
        <position position="297"/>
    </location>
    <ligand>
        <name>Zn(2+)</name>
        <dbReference type="ChEBI" id="CHEBI:29105"/>
    </ligand>
</feature>
<dbReference type="InterPro" id="IPR030378">
    <property type="entry name" value="G_CP_dom"/>
</dbReference>
<evidence type="ECO:0000313" key="8">
    <source>
        <dbReference type="Proteomes" id="UP000190539"/>
    </source>
</evidence>
<dbReference type="PANTHER" id="PTHR32120">
    <property type="entry name" value="SMALL RIBOSOMAL SUBUNIT BIOGENESIS GTPASE RSGA"/>
    <property type="match status" value="1"/>
</dbReference>
<protein>
    <recommendedName>
        <fullName evidence="3">Small ribosomal subunit biogenesis GTPase RsgA</fullName>
        <ecNumber evidence="3">3.6.1.-</ecNumber>
    </recommendedName>
</protein>
<dbReference type="CDD" id="cd01854">
    <property type="entry name" value="YjeQ_EngC"/>
    <property type="match status" value="1"/>
</dbReference>
<proteinExistence type="inferred from homology"/>
<dbReference type="GO" id="GO:0019843">
    <property type="term" value="F:rRNA binding"/>
    <property type="evidence" value="ECO:0007669"/>
    <property type="project" value="UniProtKB-KW"/>
</dbReference>
<feature type="region of interest" description="Disordered" evidence="4">
    <location>
        <begin position="1"/>
        <end position="33"/>
    </location>
</feature>
<dbReference type="GO" id="GO:0042274">
    <property type="term" value="P:ribosomal small subunit biogenesis"/>
    <property type="evidence" value="ECO:0007669"/>
    <property type="project" value="UniProtKB-UniRule"/>
</dbReference>
<comment type="caution">
    <text evidence="7">The sequence shown here is derived from an EMBL/GenBank/DDBJ whole genome shotgun (WGS) entry which is preliminary data.</text>
</comment>
<dbReference type="Gene3D" id="3.40.50.300">
    <property type="entry name" value="P-loop containing nucleotide triphosphate hydrolases"/>
    <property type="match status" value="1"/>
</dbReference>
<organism evidence="7 8">
    <name type="scientific">Streptomyces tsukubensis</name>
    <dbReference type="NCBI Taxonomy" id="83656"/>
    <lineage>
        <taxon>Bacteria</taxon>
        <taxon>Bacillati</taxon>
        <taxon>Actinomycetota</taxon>
        <taxon>Actinomycetes</taxon>
        <taxon>Kitasatosporales</taxon>
        <taxon>Streptomycetaceae</taxon>
        <taxon>Streptomyces</taxon>
    </lineage>
</organism>
<comment type="similarity">
    <text evidence="3">Belongs to the TRAFAC class YlqF/YawG GTPase family. RsgA subfamily.</text>
</comment>
<keyword evidence="3" id="KW-0862">Zinc</keyword>
<dbReference type="NCBIfam" id="TIGR00157">
    <property type="entry name" value="ribosome small subunit-dependent GTPase A"/>
    <property type="match status" value="1"/>
</dbReference>
<keyword evidence="2 3" id="KW-0342">GTP-binding</keyword>
<keyword evidence="1 3" id="KW-0547">Nucleotide-binding</keyword>
<dbReference type="HAMAP" id="MF_01820">
    <property type="entry name" value="GTPase_RsgA"/>
    <property type="match status" value="1"/>
</dbReference>
<comment type="subunit">
    <text evidence="3">Monomer. Associates with 30S ribosomal subunit, binds 16S rRNA.</text>
</comment>
<accession>A0A1V4ABJ5</accession>
<dbReference type="GO" id="GO:0046872">
    <property type="term" value="F:metal ion binding"/>
    <property type="evidence" value="ECO:0007669"/>
    <property type="project" value="UniProtKB-KW"/>
</dbReference>
<feature type="binding site" evidence="3">
    <location>
        <begin position="209"/>
        <end position="217"/>
    </location>
    <ligand>
        <name>GTP</name>
        <dbReference type="ChEBI" id="CHEBI:37565"/>
    </ligand>
</feature>
<dbReference type="PROSITE" id="PS50936">
    <property type="entry name" value="ENGC_GTPASE"/>
    <property type="match status" value="1"/>
</dbReference>
<comment type="function">
    <text evidence="3">One of several proteins that assist in the late maturation steps of the functional core of the 30S ribosomal subunit. Helps release RbfA from mature subunits. May play a role in the assembly of ribosomal proteins into the subunit. Circularly permuted GTPase that catalyzes slow GTP hydrolysis, GTPase activity is stimulated by the 30S ribosomal subunit.</text>
</comment>
<dbReference type="PANTHER" id="PTHR32120:SF11">
    <property type="entry name" value="SMALL RIBOSOMAL SUBUNIT BIOGENESIS GTPASE RSGA 1, MITOCHONDRIAL-RELATED"/>
    <property type="match status" value="1"/>
</dbReference>
<dbReference type="InterPro" id="IPR010914">
    <property type="entry name" value="RsgA_GTPase_dom"/>
</dbReference>
<feature type="binding site" evidence="3">
    <location>
        <position position="303"/>
    </location>
    <ligand>
        <name>Zn(2+)</name>
        <dbReference type="ChEBI" id="CHEBI:29105"/>
    </ligand>
</feature>
<feature type="binding site" evidence="3">
    <location>
        <begin position="158"/>
        <end position="161"/>
    </location>
    <ligand>
        <name>GTP</name>
        <dbReference type="ChEBI" id="CHEBI:37565"/>
    </ligand>
</feature>
<feature type="domain" description="EngC GTPase" evidence="5">
    <location>
        <begin position="118"/>
        <end position="271"/>
    </location>
</feature>
<evidence type="ECO:0000256" key="2">
    <source>
        <dbReference type="ARBA" id="ARBA00023134"/>
    </source>
</evidence>
<evidence type="ECO:0000313" key="7">
    <source>
        <dbReference type="EMBL" id="OON81246.1"/>
    </source>
</evidence>
<evidence type="ECO:0000259" key="5">
    <source>
        <dbReference type="PROSITE" id="PS50936"/>
    </source>
</evidence>
<keyword evidence="3" id="KW-0963">Cytoplasm</keyword>
<dbReference type="Pfam" id="PF03193">
    <property type="entry name" value="RsgA_GTPase"/>
    <property type="match status" value="1"/>
</dbReference>
<dbReference type="OrthoDB" id="9809485at2"/>
<dbReference type="GO" id="GO:0003924">
    <property type="term" value="F:GTPase activity"/>
    <property type="evidence" value="ECO:0007669"/>
    <property type="project" value="UniProtKB-UniRule"/>
</dbReference>
<sequence>MRRYGKNPDEDDIRVRPNTKGNRPRTHTRPKHEDASWGMVLTVDRGRITCLVEDRTIMAMKARELGRKAAVVGDRVALVGDLSGKKDTLARIVRIEERGSVLRRTADDDDPYERVVVANADQLAIVTALADPEPRPRMIDRCLVAAYDGGLEPLLVLTKSDLASADKLLETYRPLGVPYVVTSRDELYEGRAADRVRDLLDGRVTAFVGHSGVGKTTLVNALVAQDRQRSTGHVNAVTGRGRHTTVSALALPLPEGGGRRGGWVVDTPGVRSFGLHHVEPSRVIKAFPDLEPGTENCPRGCTHDEPECALDAWVEEGHADPARLYSLRRLLASRERREGD</sequence>
<dbReference type="SUPFAM" id="SSF52540">
    <property type="entry name" value="P-loop containing nucleoside triphosphate hydrolases"/>
    <property type="match status" value="1"/>
</dbReference>
<keyword evidence="3" id="KW-0479">Metal-binding</keyword>